<feature type="transmembrane region" description="Helical" evidence="13">
    <location>
        <begin position="461"/>
        <end position="490"/>
    </location>
</feature>
<feature type="domain" description="PTS EIIC type-2" evidence="16">
    <location>
        <begin position="407"/>
        <end position="759"/>
    </location>
</feature>
<dbReference type="GO" id="GO:0016301">
    <property type="term" value="F:kinase activity"/>
    <property type="evidence" value="ECO:0007669"/>
    <property type="project" value="UniProtKB-KW"/>
</dbReference>
<gene>
    <name evidence="17" type="ORF">DFR75_1011194</name>
</gene>
<evidence type="ECO:0000256" key="8">
    <source>
        <dbReference type="ARBA" id="ARBA00022692"/>
    </source>
</evidence>
<keyword evidence="9" id="KW-0418">Kinase</keyword>
<dbReference type="PANTHER" id="PTHR30505:SF0">
    <property type="entry name" value="FRUCTOSE-LIKE PTS SYSTEM EIIBC COMPONENT-RELATED"/>
    <property type="match status" value="1"/>
</dbReference>
<dbReference type="InterPro" id="IPR006327">
    <property type="entry name" value="PTS_IIC_fruc"/>
</dbReference>
<feature type="region of interest" description="Disordered" evidence="12">
    <location>
        <begin position="194"/>
        <end position="247"/>
    </location>
</feature>
<dbReference type="GO" id="GO:0005351">
    <property type="term" value="F:carbohydrate:proton symporter activity"/>
    <property type="evidence" value="ECO:0007669"/>
    <property type="project" value="InterPro"/>
</dbReference>
<dbReference type="NCBIfam" id="TIGR00848">
    <property type="entry name" value="fruA"/>
    <property type="match status" value="1"/>
</dbReference>
<evidence type="ECO:0000256" key="6">
    <source>
        <dbReference type="ARBA" id="ARBA00022679"/>
    </source>
</evidence>
<protein>
    <submittedName>
        <fullName evidence="17">PTS system fructose-specific IIC component</fullName>
    </submittedName>
</protein>
<evidence type="ECO:0000256" key="13">
    <source>
        <dbReference type="SAM" id="Phobius"/>
    </source>
</evidence>
<keyword evidence="6" id="KW-0808">Transferase</keyword>
<dbReference type="InterPro" id="IPR013014">
    <property type="entry name" value="PTS_EIIC_2"/>
</dbReference>
<dbReference type="Pfam" id="PF02302">
    <property type="entry name" value="PTS_IIB"/>
    <property type="match status" value="1"/>
</dbReference>
<keyword evidence="7" id="KW-0598">Phosphotransferase system</keyword>
<evidence type="ECO:0000256" key="9">
    <source>
        <dbReference type="ARBA" id="ARBA00022777"/>
    </source>
</evidence>
<dbReference type="InterPro" id="IPR003353">
    <property type="entry name" value="PTS_IIB_fruc"/>
</dbReference>
<dbReference type="GO" id="GO:0009401">
    <property type="term" value="P:phosphoenolpyruvate-dependent sugar phosphotransferase system"/>
    <property type="evidence" value="ECO:0007669"/>
    <property type="project" value="UniProtKB-KW"/>
</dbReference>
<feature type="domain" description="PTS EIIB type-2" evidence="15">
    <location>
        <begin position="281"/>
        <end position="376"/>
    </location>
</feature>
<dbReference type="NCBIfam" id="TIGR01427">
    <property type="entry name" value="PTS_IIC_fructo"/>
    <property type="match status" value="1"/>
</dbReference>
<reference evidence="17 18" key="1">
    <citation type="submission" date="2019-03" db="EMBL/GenBank/DDBJ databases">
        <title>Genomic Encyclopedia of Type Strains, Phase IV (KMG-IV): sequencing the most valuable type-strain genomes for metagenomic binning, comparative biology and taxonomic classification.</title>
        <authorList>
            <person name="Goeker M."/>
        </authorList>
    </citation>
    <scope>NUCLEOTIDE SEQUENCE [LARGE SCALE GENOMIC DNA]</scope>
    <source>
        <strain evidence="17 18">DSM 44496</strain>
    </source>
</reference>
<keyword evidence="18" id="KW-1185">Reference proteome</keyword>
<dbReference type="PROSITE" id="PS51094">
    <property type="entry name" value="PTS_EIIA_TYPE_2"/>
    <property type="match status" value="1"/>
</dbReference>
<dbReference type="InterPro" id="IPR036095">
    <property type="entry name" value="PTS_EIIB-like_sf"/>
</dbReference>
<feature type="transmembrane region" description="Helical" evidence="13">
    <location>
        <begin position="626"/>
        <end position="646"/>
    </location>
</feature>
<organism evidence="17 18">
    <name type="scientific">Nocardia ignorata</name>
    <dbReference type="NCBI Taxonomy" id="145285"/>
    <lineage>
        <taxon>Bacteria</taxon>
        <taxon>Bacillati</taxon>
        <taxon>Actinomycetota</taxon>
        <taxon>Actinomycetes</taxon>
        <taxon>Mycobacteriales</taxon>
        <taxon>Nocardiaceae</taxon>
        <taxon>Nocardia</taxon>
    </lineage>
</organism>
<dbReference type="PANTHER" id="PTHR30505">
    <property type="entry name" value="FRUCTOSE-LIKE PERMEASE"/>
    <property type="match status" value="1"/>
</dbReference>
<feature type="region of interest" description="Disordered" evidence="12">
    <location>
        <begin position="155"/>
        <end position="174"/>
    </location>
</feature>
<sequence>MADSIITQDLVTLDADFGADKQSVITALAGTLAAQGRATDAGAVSEAALNREAQSATGLPGGIAIPHCRAAAVTAPSLAFARLSPGVDFGAPDGPADLVFLIAAPEGAGADHMKLLSSLARALVRPAFVNDLRSAATPAEIVALVDGVINPPPASSAPTATGAGVSATGAPSATGASSAAASAAADTTDAVGAGAATASSSGAGATDTGGTSASGEDAADSSDAAGHAESSGDAGTPADATDLNKSATGGAAAAAAAAGAEGTTRRGDASETVGAGTPTKIVAVTACPTGIAHTYMAADSLAAAAERAGVDLAVETQGSSGGDKLDPGTITGADAVIFATDVGVKDRSRFAGKPVIESGVKRAINEPDTMIAEAVAAAGTPGAATVGGAAPTTGEPAAKGIGWGTRLRQILLTGVSYMIPFVAAGGLLIALSFLLGGYEISDSAEDIVLNNSLTDLPDGGLATYFAAVLNQIGVLAFGFLVPALAGYIAFAIADRPGLAPGFTAGAIALVVGAGFLGGLVGGLIGGFAALWVSKLPVPTWARGLMPVVVIPLLASLIVGVLMFVLLGKPLAAVTDALTDWLGGLSGSSAIALGVILGVMMCFDLGGPVNKAAYSFAAAGLSVTDNTTLRIMAAVMAAGMVPPLAMALSTTLRPRLYTEAERENGKAAWLLGASFISEGAIPFAAADPLRVLPSMMVGGAVTGGMVMATEVTLSAPHGGIFVFFAIGHVLWFIVSVLAGTVVGAACVTLAKEFTGKKSPALATA</sequence>
<dbReference type="PROSITE" id="PS51104">
    <property type="entry name" value="PTS_EIIC_TYPE_2"/>
    <property type="match status" value="1"/>
</dbReference>
<keyword evidence="8 13" id="KW-0812">Transmembrane</keyword>
<keyword evidence="11 13" id="KW-0472">Membrane</keyword>
<evidence type="ECO:0000259" key="16">
    <source>
        <dbReference type="PROSITE" id="PS51104"/>
    </source>
</evidence>
<dbReference type="GO" id="GO:0005886">
    <property type="term" value="C:plasma membrane"/>
    <property type="evidence" value="ECO:0007669"/>
    <property type="project" value="UniProtKB-SubCell"/>
</dbReference>
<dbReference type="SUPFAM" id="SSF55804">
    <property type="entry name" value="Phoshotransferase/anion transport protein"/>
    <property type="match status" value="1"/>
</dbReference>
<feature type="transmembrane region" description="Helical" evidence="13">
    <location>
        <begin position="417"/>
        <end position="440"/>
    </location>
</feature>
<feature type="transmembrane region" description="Helical" evidence="13">
    <location>
        <begin position="719"/>
        <end position="749"/>
    </location>
</feature>
<dbReference type="Pfam" id="PF00359">
    <property type="entry name" value="PTS_EIIA_2"/>
    <property type="match status" value="1"/>
</dbReference>
<dbReference type="GO" id="GO:0022877">
    <property type="term" value="F:protein-N(PI)-phosphohistidine-fructose phosphotransferase system transporter activity"/>
    <property type="evidence" value="ECO:0007669"/>
    <property type="project" value="InterPro"/>
</dbReference>
<feature type="transmembrane region" description="Helical" evidence="13">
    <location>
        <begin position="690"/>
        <end position="707"/>
    </location>
</feature>
<comment type="caution">
    <text evidence="17">The sequence shown here is derived from an EMBL/GenBank/DDBJ whole genome shotgun (WGS) entry which is preliminary data.</text>
</comment>
<evidence type="ECO:0000256" key="5">
    <source>
        <dbReference type="ARBA" id="ARBA00022597"/>
    </source>
</evidence>
<dbReference type="InterPro" id="IPR050864">
    <property type="entry name" value="Bacterial_PTS_Sugar_Transport"/>
</dbReference>
<dbReference type="Proteomes" id="UP000295087">
    <property type="component" value="Unassembled WGS sequence"/>
</dbReference>
<keyword evidence="3" id="KW-1003">Cell membrane</keyword>
<dbReference type="InterPro" id="IPR003501">
    <property type="entry name" value="PTS_EIIB_2/3"/>
</dbReference>
<comment type="subcellular location">
    <subcellularLocation>
        <location evidence="1">Cell inner membrane</location>
        <topology evidence="1">Multi-pass membrane protein</topology>
    </subcellularLocation>
</comment>
<dbReference type="RefSeq" id="WP_067491601.1">
    <property type="nucleotide sequence ID" value="NZ_SNXK01000001.1"/>
</dbReference>
<keyword evidence="4" id="KW-0597">Phosphoprotein</keyword>
<evidence type="ECO:0000256" key="7">
    <source>
        <dbReference type="ARBA" id="ARBA00022683"/>
    </source>
</evidence>
<feature type="transmembrane region" description="Helical" evidence="13">
    <location>
        <begin position="544"/>
        <end position="566"/>
    </location>
</feature>
<keyword evidence="5" id="KW-0762">Sugar transport</keyword>
<dbReference type="CDD" id="cd05569">
    <property type="entry name" value="PTS_IIB_fructose"/>
    <property type="match status" value="1"/>
</dbReference>
<dbReference type="Gene3D" id="3.40.50.2300">
    <property type="match status" value="1"/>
</dbReference>
<dbReference type="SUPFAM" id="SSF52794">
    <property type="entry name" value="PTS system IIB component-like"/>
    <property type="match status" value="1"/>
</dbReference>
<dbReference type="GO" id="GO:0090563">
    <property type="term" value="F:protein-phosphocysteine-sugar phosphotransferase activity"/>
    <property type="evidence" value="ECO:0007669"/>
    <property type="project" value="TreeGrafter"/>
</dbReference>
<evidence type="ECO:0000259" key="15">
    <source>
        <dbReference type="PROSITE" id="PS51099"/>
    </source>
</evidence>
<dbReference type="Gene3D" id="3.40.930.10">
    <property type="entry name" value="Mannitol-specific EII, Chain A"/>
    <property type="match status" value="1"/>
</dbReference>
<evidence type="ECO:0000256" key="2">
    <source>
        <dbReference type="ARBA" id="ARBA00022448"/>
    </source>
</evidence>
<evidence type="ECO:0000256" key="4">
    <source>
        <dbReference type="ARBA" id="ARBA00022553"/>
    </source>
</evidence>
<name>A0A4R6PT97_NOCIG</name>
<evidence type="ECO:0000256" key="12">
    <source>
        <dbReference type="SAM" id="MobiDB-lite"/>
    </source>
</evidence>
<feature type="transmembrane region" description="Helical" evidence="13">
    <location>
        <begin position="586"/>
        <end position="605"/>
    </location>
</feature>
<dbReference type="CDD" id="cd00211">
    <property type="entry name" value="PTS_IIA_fru"/>
    <property type="match status" value="1"/>
</dbReference>
<dbReference type="InterPro" id="IPR004715">
    <property type="entry name" value="PTS_IIA_fruc"/>
</dbReference>
<keyword evidence="10 13" id="KW-1133">Transmembrane helix</keyword>
<feature type="compositionally biased region" description="Low complexity" evidence="12">
    <location>
        <begin position="194"/>
        <end position="235"/>
    </location>
</feature>
<evidence type="ECO:0000313" key="17">
    <source>
        <dbReference type="EMBL" id="TDP42085.1"/>
    </source>
</evidence>
<feature type="transmembrane region" description="Helical" evidence="13">
    <location>
        <begin position="666"/>
        <end position="683"/>
    </location>
</feature>
<accession>A0A4R6PT97</accession>
<evidence type="ECO:0000256" key="10">
    <source>
        <dbReference type="ARBA" id="ARBA00022989"/>
    </source>
</evidence>
<dbReference type="InterPro" id="IPR013011">
    <property type="entry name" value="PTS_EIIB_2"/>
</dbReference>
<dbReference type="AlphaFoldDB" id="A0A4R6PT97"/>
<dbReference type="PROSITE" id="PS51099">
    <property type="entry name" value="PTS_EIIB_TYPE_2"/>
    <property type="match status" value="1"/>
</dbReference>
<evidence type="ECO:0000259" key="14">
    <source>
        <dbReference type="PROSITE" id="PS51094"/>
    </source>
</evidence>
<evidence type="ECO:0000256" key="3">
    <source>
        <dbReference type="ARBA" id="ARBA00022475"/>
    </source>
</evidence>
<feature type="transmembrane region" description="Helical" evidence="13">
    <location>
        <begin position="502"/>
        <end position="532"/>
    </location>
</feature>
<feature type="compositionally biased region" description="Low complexity" evidence="12">
    <location>
        <begin position="156"/>
        <end position="174"/>
    </location>
</feature>
<evidence type="ECO:0000256" key="1">
    <source>
        <dbReference type="ARBA" id="ARBA00004429"/>
    </source>
</evidence>
<evidence type="ECO:0000256" key="11">
    <source>
        <dbReference type="ARBA" id="ARBA00023136"/>
    </source>
</evidence>
<dbReference type="InterPro" id="IPR002178">
    <property type="entry name" value="PTS_EIIA_type-2_dom"/>
</dbReference>
<keyword evidence="2" id="KW-0813">Transport</keyword>
<evidence type="ECO:0000313" key="18">
    <source>
        <dbReference type="Proteomes" id="UP000295087"/>
    </source>
</evidence>
<dbReference type="EMBL" id="SNXK01000001">
    <property type="protein sequence ID" value="TDP42085.1"/>
    <property type="molecule type" value="Genomic_DNA"/>
</dbReference>
<proteinExistence type="predicted"/>
<dbReference type="NCBIfam" id="TIGR00829">
    <property type="entry name" value="FRU"/>
    <property type="match status" value="1"/>
</dbReference>
<feature type="domain" description="PTS EIIA type-2" evidence="14">
    <location>
        <begin position="4"/>
        <end position="148"/>
    </location>
</feature>
<dbReference type="InterPro" id="IPR016152">
    <property type="entry name" value="PTrfase/Anion_transptr"/>
</dbReference>